<evidence type="ECO:0000256" key="5">
    <source>
        <dbReference type="ARBA" id="ARBA00022692"/>
    </source>
</evidence>
<dbReference type="InterPro" id="IPR027246">
    <property type="entry name" value="Porin_Euk/Tom40"/>
</dbReference>
<dbReference type="PANTHER" id="PTHR10802">
    <property type="entry name" value="MITOCHONDRIAL IMPORT RECEPTOR SUBUNIT TOM40"/>
    <property type="match status" value="1"/>
</dbReference>
<comment type="subcellular location">
    <subcellularLocation>
        <location evidence="1">Mitochondrion outer membrane</location>
        <topology evidence="1">Multi-pass membrane protein</topology>
    </subcellularLocation>
</comment>
<keyword evidence="9" id="KW-0472">Membrane</keyword>
<evidence type="ECO:0000313" key="11">
    <source>
        <dbReference type="EMBL" id="KAJ6221180.1"/>
    </source>
</evidence>
<keyword evidence="5" id="KW-0812">Transmembrane</keyword>
<comment type="caution">
    <text evidence="11">The sequence shown here is derived from an EMBL/GenBank/DDBJ whole genome shotgun (WGS) entry which is preliminary data.</text>
</comment>
<dbReference type="InterPro" id="IPR037930">
    <property type="entry name" value="Tom40"/>
</dbReference>
<evidence type="ECO:0000256" key="9">
    <source>
        <dbReference type="ARBA" id="ARBA00023136"/>
    </source>
</evidence>
<keyword evidence="6" id="KW-1000">Mitochondrion outer membrane</keyword>
<dbReference type="InterPro" id="IPR023614">
    <property type="entry name" value="Porin_dom_sf"/>
</dbReference>
<dbReference type="CDD" id="cd07305">
    <property type="entry name" value="Porin3_Tom40"/>
    <property type="match status" value="1"/>
</dbReference>
<dbReference type="GO" id="GO:0030150">
    <property type="term" value="P:protein import into mitochondrial matrix"/>
    <property type="evidence" value="ECO:0007669"/>
    <property type="project" value="InterPro"/>
</dbReference>
<keyword evidence="12" id="KW-1185">Reference proteome</keyword>
<protein>
    <submittedName>
        <fullName evidence="11">Uncharacterized protein</fullName>
    </submittedName>
</protein>
<gene>
    <name evidence="11" type="ORF">RDWZM_006992</name>
</gene>
<dbReference type="Gene3D" id="2.40.160.10">
    <property type="entry name" value="Porin"/>
    <property type="match status" value="1"/>
</dbReference>
<accession>A0A9Q0MCD0</accession>
<dbReference type="GO" id="GO:0005741">
    <property type="term" value="C:mitochondrial outer membrane"/>
    <property type="evidence" value="ECO:0007669"/>
    <property type="project" value="UniProtKB-SubCell"/>
</dbReference>
<evidence type="ECO:0000313" key="12">
    <source>
        <dbReference type="Proteomes" id="UP001142055"/>
    </source>
</evidence>
<dbReference type="OMA" id="TRFNYRW"/>
<dbReference type="Pfam" id="PF01459">
    <property type="entry name" value="Porin_3"/>
    <property type="match status" value="1"/>
</dbReference>
<organism evidence="11 12">
    <name type="scientific">Blomia tropicalis</name>
    <name type="common">Mite</name>
    <dbReference type="NCBI Taxonomy" id="40697"/>
    <lineage>
        <taxon>Eukaryota</taxon>
        <taxon>Metazoa</taxon>
        <taxon>Ecdysozoa</taxon>
        <taxon>Arthropoda</taxon>
        <taxon>Chelicerata</taxon>
        <taxon>Arachnida</taxon>
        <taxon>Acari</taxon>
        <taxon>Acariformes</taxon>
        <taxon>Sarcoptiformes</taxon>
        <taxon>Astigmata</taxon>
        <taxon>Glycyphagoidea</taxon>
        <taxon>Echimyopodidae</taxon>
        <taxon>Blomia</taxon>
    </lineage>
</organism>
<evidence type="ECO:0000256" key="8">
    <source>
        <dbReference type="ARBA" id="ARBA00023128"/>
    </source>
</evidence>
<evidence type="ECO:0000256" key="10">
    <source>
        <dbReference type="SAM" id="MobiDB-lite"/>
    </source>
</evidence>
<dbReference type="EMBL" id="JAPWDV010000002">
    <property type="protein sequence ID" value="KAJ6221180.1"/>
    <property type="molecule type" value="Genomic_DNA"/>
</dbReference>
<evidence type="ECO:0000256" key="3">
    <source>
        <dbReference type="ARBA" id="ARBA00022448"/>
    </source>
</evidence>
<evidence type="ECO:0000256" key="1">
    <source>
        <dbReference type="ARBA" id="ARBA00004374"/>
    </source>
</evidence>
<proteinExistence type="inferred from homology"/>
<name>A0A9Q0MCD0_BLOTA</name>
<comment type="similarity">
    <text evidence="2">Belongs to the Tom40 family.</text>
</comment>
<dbReference type="GO" id="GO:0008320">
    <property type="term" value="F:protein transmembrane transporter activity"/>
    <property type="evidence" value="ECO:0007669"/>
    <property type="project" value="InterPro"/>
</dbReference>
<keyword evidence="3" id="KW-0813">Transport</keyword>
<feature type="region of interest" description="Disordered" evidence="10">
    <location>
        <begin position="1"/>
        <end position="57"/>
    </location>
</feature>
<evidence type="ECO:0000256" key="2">
    <source>
        <dbReference type="ARBA" id="ARBA00010510"/>
    </source>
</evidence>
<dbReference type="Proteomes" id="UP001142055">
    <property type="component" value="Chromosome 2"/>
</dbReference>
<reference evidence="11" key="1">
    <citation type="submission" date="2022-12" db="EMBL/GenBank/DDBJ databases">
        <title>Genome assemblies of Blomia tropicalis.</title>
        <authorList>
            <person name="Cui Y."/>
        </authorList>
    </citation>
    <scope>NUCLEOTIDE SEQUENCE</scope>
    <source>
        <tissue evidence="11">Adult mites</tissue>
    </source>
</reference>
<sequence length="336" mass="36291">MGNVFASGPSPPIQGSQSFTQFLPQDGGDSTTSPPKSPPDNQQSATPSNNPGSMENLHRKCKDIFPMPFDGAKVVVNKMLSNHFQISHNIVMGSGITPPGYRFGATYIGTREIATSEAYPIFSGEIDPTGNLNSRIIHLVGDRLKVQVGTQIQNSKCIASQFTSDYIGNDFTASLVFGNLDPINTSGVAVASYLQNVTNNLSLGAELVCHYQSPAVNSVLSVAGRYTSPNDFVVSGTVNNSSVQFCYYQRKNENLQVGVQVETNLTEPDSTASFGYQVDLPKSNFVFRGFVDTNWNVGGVFEKKLLPLPFTLLFSGLINHVKSQTRVGLGLYPNVS</sequence>
<evidence type="ECO:0000256" key="6">
    <source>
        <dbReference type="ARBA" id="ARBA00022787"/>
    </source>
</evidence>
<keyword evidence="7" id="KW-0653">Protein transport</keyword>
<dbReference type="AlphaFoldDB" id="A0A9Q0MCD0"/>
<evidence type="ECO:0000256" key="4">
    <source>
        <dbReference type="ARBA" id="ARBA00022452"/>
    </source>
</evidence>
<keyword evidence="4" id="KW-1134">Transmembrane beta strand</keyword>
<keyword evidence="8" id="KW-0496">Mitochondrion</keyword>
<feature type="compositionally biased region" description="Polar residues" evidence="10">
    <location>
        <begin position="40"/>
        <end position="53"/>
    </location>
</feature>
<evidence type="ECO:0000256" key="7">
    <source>
        <dbReference type="ARBA" id="ARBA00022927"/>
    </source>
</evidence>